<dbReference type="GeneID" id="64966729"/>
<dbReference type="RefSeq" id="XP_041549170.1">
    <property type="nucleotide sequence ID" value="XM_041682315.1"/>
</dbReference>
<evidence type="ECO:0000256" key="4">
    <source>
        <dbReference type="ARBA" id="ARBA00023002"/>
    </source>
</evidence>
<keyword evidence="4" id="KW-0560">Oxidoreductase</keyword>
<keyword evidence="8" id="KW-1185">Reference proteome</keyword>
<dbReference type="PANTHER" id="PTHR46206">
    <property type="entry name" value="CYTOCHROME P450"/>
    <property type="match status" value="1"/>
</dbReference>
<dbReference type="GO" id="GO:0005506">
    <property type="term" value="F:iron ion binding"/>
    <property type="evidence" value="ECO:0007669"/>
    <property type="project" value="InterPro"/>
</dbReference>
<dbReference type="OrthoDB" id="1844152at2759"/>
<evidence type="ECO:0000313" key="7">
    <source>
        <dbReference type="EMBL" id="BCS05408.1"/>
    </source>
</evidence>
<dbReference type="InterPro" id="IPR001128">
    <property type="entry name" value="Cyt_P450"/>
</dbReference>
<sequence length="137" mass="15562">MISEDDKGTWSPKATEDEFNVLAWLVQAAKGSDLDPDTLAHVQVLLALASVHTILRRVVNVLYDLIENPKYIDELRDEIYNVWATTGWNNAADSFSKLYKLDSVLRESQRLSPPTILGSKRLFKQSYTFFLGISIDQ</sequence>
<gene>
    <name evidence="7" type="ORF">AKAW2_81209S</name>
</gene>
<dbReference type="SUPFAM" id="SSF48264">
    <property type="entry name" value="Cytochrome P450"/>
    <property type="match status" value="1"/>
</dbReference>
<proteinExistence type="inferred from homology"/>
<keyword evidence="6" id="KW-0503">Monooxygenase</keyword>
<dbReference type="Gene3D" id="1.10.630.10">
    <property type="entry name" value="Cytochrome P450"/>
    <property type="match status" value="1"/>
</dbReference>
<dbReference type="InterPro" id="IPR036396">
    <property type="entry name" value="Cyt_P450_sf"/>
</dbReference>
<dbReference type="AlphaFoldDB" id="A0A7R8AG44"/>
<dbReference type="GO" id="GO:0016705">
    <property type="term" value="F:oxidoreductase activity, acting on paired donors, with incorporation or reduction of molecular oxygen"/>
    <property type="evidence" value="ECO:0007669"/>
    <property type="project" value="InterPro"/>
</dbReference>
<dbReference type="PANTHER" id="PTHR46206:SF6">
    <property type="entry name" value="CYTOCHROME P450 MONOOXYGENASE AN1598-RELATED"/>
    <property type="match status" value="1"/>
</dbReference>
<dbReference type="EMBL" id="AP024432">
    <property type="protein sequence ID" value="BCS05408.1"/>
    <property type="molecule type" value="Genomic_DNA"/>
</dbReference>
<evidence type="ECO:0000256" key="2">
    <source>
        <dbReference type="ARBA" id="ARBA00010617"/>
    </source>
</evidence>
<accession>A0A7R8AG44</accession>
<comment type="similarity">
    <text evidence="2">Belongs to the cytochrome P450 family.</text>
</comment>
<dbReference type="KEGG" id="aluc:AKAW2_81209S"/>
<dbReference type="Pfam" id="PF00067">
    <property type="entry name" value="p450"/>
    <property type="match status" value="1"/>
</dbReference>
<reference evidence="7" key="1">
    <citation type="submission" date="2021-01" db="EMBL/GenBank/DDBJ databases">
        <authorList>
            <consortium name="Aspergillus luchuensis mut. kawachii IFO 4304 genome sequencing consortium"/>
            <person name="Kazuki M."/>
            <person name="Futagami T."/>
        </authorList>
    </citation>
    <scope>NUCLEOTIDE SEQUENCE</scope>
    <source>
        <strain evidence="7">IFO 4308</strain>
    </source>
</reference>
<dbReference type="Proteomes" id="UP000661280">
    <property type="component" value="Chromosome 8"/>
</dbReference>
<organism evidence="7 8">
    <name type="scientific">Aspergillus kawachii</name>
    <name type="common">White koji mold</name>
    <name type="synonym">Aspergillus awamori var. kawachi</name>
    <dbReference type="NCBI Taxonomy" id="1069201"/>
    <lineage>
        <taxon>Eukaryota</taxon>
        <taxon>Fungi</taxon>
        <taxon>Dikarya</taxon>
        <taxon>Ascomycota</taxon>
        <taxon>Pezizomycotina</taxon>
        <taxon>Eurotiomycetes</taxon>
        <taxon>Eurotiomycetidae</taxon>
        <taxon>Eurotiales</taxon>
        <taxon>Aspergillaceae</taxon>
        <taxon>Aspergillus</taxon>
        <taxon>Aspergillus subgen. Circumdati</taxon>
    </lineage>
</organism>
<reference evidence="7" key="2">
    <citation type="submission" date="2021-02" db="EMBL/GenBank/DDBJ databases">
        <title>Aspergillus luchuensis mut. kawachii IFO 4304 genome sequence.</title>
        <authorList>
            <person name="Mori K."/>
            <person name="Kadooka C."/>
            <person name="Goto M."/>
            <person name="Futagami T."/>
        </authorList>
    </citation>
    <scope>NUCLEOTIDE SEQUENCE</scope>
    <source>
        <strain evidence="7">IFO 4308</strain>
    </source>
</reference>
<comment type="cofactor">
    <cofactor evidence="1">
        <name>heme</name>
        <dbReference type="ChEBI" id="CHEBI:30413"/>
    </cofactor>
</comment>
<dbReference type="GO" id="GO:0020037">
    <property type="term" value="F:heme binding"/>
    <property type="evidence" value="ECO:0007669"/>
    <property type="project" value="InterPro"/>
</dbReference>
<evidence type="ECO:0000256" key="3">
    <source>
        <dbReference type="ARBA" id="ARBA00022723"/>
    </source>
</evidence>
<keyword evidence="3" id="KW-0479">Metal-binding</keyword>
<evidence type="ECO:0000256" key="5">
    <source>
        <dbReference type="ARBA" id="ARBA00023004"/>
    </source>
</evidence>
<name>A0A7R8AG44_ASPKA</name>
<dbReference type="GO" id="GO:0019748">
    <property type="term" value="P:secondary metabolic process"/>
    <property type="evidence" value="ECO:0007669"/>
    <property type="project" value="UniProtKB-ARBA"/>
</dbReference>
<evidence type="ECO:0000313" key="8">
    <source>
        <dbReference type="Proteomes" id="UP000661280"/>
    </source>
</evidence>
<dbReference type="GO" id="GO:0004497">
    <property type="term" value="F:monooxygenase activity"/>
    <property type="evidence" value="ECO:0007669"/>
    <property type="project" value="UniProtKB-KW"/>
</dbReference>
<keyword evidence="5" id="KW-0408">Iron</keyword>
<evidence type="ECO:0000256" key="6">
    <source>
        <dbReference type="ARBA" id="ARBA00023033"/>
    </source>
</evidence>
<protein>
    <submittedName>
        <fullName evidence="7">Uncharacterized protein</fullName>
    </submittedName>
</protein>
<evidence type="ECO:0000256" key="1">
    <source>
        <dbReference type="ARBA" id="ARBA00001971"/>
    </source>
</evidence>